<organism evidence="7">
    <name type="scientific">marine metagenome</name>
    <dbReference type="NCBI Taxonomy" id="408172"/>
    <lineage>
        <taxon>unclassified sequences</taxon>
        <taxon>metagenomes</taxon>
        <taxon>ecological metagenomes</taxon>
    </lineage>
</organism>
<dbReference type="InterPro" id="IPR036661">
    <property type="entry name" value="Luciferase-like_sf"/>
</dbReference>
<evidence type="ECO:0000313" key="7">
    <source>
        <dbReference type="EMBL" id="SVC60577.1"/>
    </source>
</evidence>
<protein>
    <recommendedName>
        <fullName evidence="6">Luciferase-like domain-containing protein</fullName>
    </recommendedName>
</protein>
<dbReference type="InterPro" id="IPR050172">
    <property type="entry name" value="SsuD_RutA_monooxygenase"/>
</dbReference>
<feature type="domain" description="Luciferase-like" evidence="6">
    <location>
        <begin position="16"/>
        <end position="185"/>
    </location>
</feature>
<dbReference type="GO" id="GO:0008726">
    <property type="term" value="F:alkanesulfonate monooxygenase activity"/>
    <property type="evidence" value="ECO:0007669"/>
    <property type="project" value="TreeGrafter"/>
</dbReference>
<dbReference type="GO" id="GO:0046306">
    <property type="term" value="P:alkanesulfonate catabolic process"/>
    <property type="evidence" value="ECO:0007669"/>
    <property type="project" value="TreeGrafter"/>
</dbReference>
<feature type="non-terminal residue" evidence="7">
    <location>
        <position position="186"/>
    </location>
</feature>
<reference evidence="7" key="1">
    <citation type="submission" date="2018-05" db="EMBL/GenBank/DDBJ databases">
        <authorList>
            <person name="Lanie J.A."/>
            <person name="Ng W.-L."/>
            <person name="Kazmierczak K.M."/>
            <person name="Andrzejewski T.M."/>
            <person name="Davidsen T.M."/>
            <person name="Wayne K.J."/>
            <person name="Tettelin H."/>
            <person name="Glass J.I."/>
            <person name="Rusch D."/>
            <person name="Podicherti R."/>
            <person name="Tsui H.-C.T."/>
            <person name="Winkler M.E."/>
        </authorList>
    </citation>
    <scope>NUCLEOTIDE SEQUENCE</scope>
</reference>
<dbReference type="Gene3D" id="3.20.20.30">
    <property type="entry name" value="Luciferase-like domain"/>
    <property type="match status" value="1"/>
</dbReference>
<accession>A0A382NJU6</accession>
<keyword evidence="3" id="KW-0560">Oxidoreductase</keyword>
<evidence type="ECO:0000256" key="3">
    <source>
        <dbReference type="ARBA" id="ARBA00023002"/>
    </source>
</evidence>
<keyword evidence="4" id="KW-0503">Monooxygenase</keyword>
<dbReference type="InterPro" id="IPR019921">
    <property type="entry name" value="Lucif-like_OxRdtase_Rv2161c"/>
</dbReference>
<sequence>MQFSFRIPNADYLGFPATPDAIVTAAQRAERLGYDALLLNDHLIINGSADMVTSWGNVYEPLTTMAFLAAQTDRIKLATSVLILPHRNPILTAKTVATLDQFSSGRIILGIGAGWVENEFDALAVSFADRGRRTDEYLRVCKACWGPDPISYTGAYHQFQDMHSSPKPVQKPHPPIWIGGSSRAAL</sequence>
<dbReference type="AlphaFoldDB" id="A0A382NJU6"/>
<dbReference type="EMBL" id="UINC01100483">
    <property type="protein sequence ID" value="SVC60577.1"/>
    <property type="molecule type" value="Genomic_DNA"/>
</dbReference>
<evidence type="ECO:0000259" key="6">
    <source>
        <dbReference type="Pfam" id="PF00296"/>
    </source>
</evidence>
<dbReference type="Pfam" id="PF00296">
    <property type="entry name" value="Bac_luciferase"/>
    <property type="match status" value="1"/>
</dbReference>
<evidence type="ECO:0000256" key="2">
    <source>
        <dbReference type="ARBA" id="ARBA00022643"/>
    </source>
</evidence>
<keyword evidence="2" id="KW-0288">FMN</keyword>
<dbReference type="NCBIfam" id="TIGR03619">
    <property type="entry name" value="F420_Rv2161c"/>
    <property type="match status" value="1"/>
</dbReference>
<proteinExistence type="predicted"/>
<dbReference type="PANTHER" id="PTHR42847">
    <property type="entry name" value="ALKANESULFONATE MONOOXYGENASE"/>
    <property type="match status" value="1"/>
</dbReference>
<evidence type="ECO:0000256" key="1">
    <source>
        <dbReference type="ARBA" id="ARBA00022630"/>
    </source>
</evidence>
<feature type="region of interest" description="Disordered" evidence="5">
    <location>
        <begin position="163"/>
        <end position="186"/>
    </location>
</feature>
<gene>
    <name evidence="7" type="ORF">METZ01_LOCUS313431</name>
</gene>
<evidence type="ECO:0000256" key="5">
    <source>
        <dbReference type="SAM" id="MobiDB-lite"/>
    </source>
</evidence>
<dbReference type="SUPFAM" id="SSF51679">
    <property type="entry name" value="Bacterial luciferase-like"/>
    <property type="match status" value="1"/>
</dbReference>
<dbReference type="PANTHER" id="PTHR42847:SF4">
    <property type="entry name" value="ALKANESULFONATE MONOOXYGENASE-RELATED"/>
    <property type="match status" value="1"/>
</dbReference>
<dbReference type="InterPro" id="IPR011251">
    <property type="entry name" value="Luciferase-like_dom"/>
</dbReference>
<evidence type="ECO:0000256" key="4">
    <source>
        <dbReference type="ARBA" id="ARBA00023033"/>
    </source>
</evidence>
<keyword evidence="1" id="KW-0285">Flavoprotein</keyword>
<name>A0A382NJU6_9ZZZZ</name>